<sequence>MKFLIVGVGAIGSAYLAFLTKAGHDAIGLVKRGRKLNRISVRGIWGEFDTPVKTVEDISLLGSVPDLIILSVKSYDTVSALELIRPVFGKDTLLMIAQNGYGNYEAAVERYGKGRVILARVIFGSRIIEPGAIEITVSADDVVIGDPSGILSEKFLTELADIFTRAGIPTRYEREVYRYLWDKIIYNCALNPLGALLEVNYGTLSENPHTRSLMDRIIYEIFEVTRSAGIETFWKSAEDYKRVFYEKLIPPTAAHFPSMLADIKRGKTEIDALNGAICKLGEKHNVATPVNMVITELVKAKELLNREF</sequence>
<dbReference type="InterPro" id="IPR050838">
    <property type="entry name" value="Ketopantoate_reductase"/>
</dbReference>
<evidence type="ECO:0000256" key="7">
    <source>
        <dbReference type="ARBA" id="ARBA00032024"/>
    </source>
</evidence>
<dbReference type="GO" id="GO:0015940">
    <property type="term" value="P:pantothenate biosynthetic process"/>
    <property type="evidence" value="ECO:0007669"/>
    <property type="project" value="UniProtKB-UniPathway"/>
</dbReference>
<protein>
    <recommendedName>
        <fullName evidence="4 9">2-dehydropantoate 2-reductase</fullName>
        <ecNumber evidence="3 9">1.1.1.169</ecNumber>
    </recommendedName>
    <alternativeName>
        <fullName evidence="7 9">Ketopantoate reductase</fullName>
    </alternativeName>
</protein>
<keyword evidence="5 9" id="KW-0521">NADP</keyword>
<dbReference type="GO" id="GO:0050661">
    <property type="term" value="F:NADP binding"/>
    <property type="evidence" value="ECO:0007669"/>
    <property type="project" value="TreeGrafter"/>
</dbReference>
<evidence type="ECO:0000256" key="2">
    <source>
        <dbReference type="ARBA" id="ARBA00007870"/>
    </source>
</evidence>
<organism evidence="12 13">
    <name type="scientific">Hydrogenivirga caldilitoris</name>
    <dbReference type="NCBI Taxonomy" id="246264"/>
    <lineage>
        <taxon>Bacteria</taxon>
        <taxon>Pseudomonadati</taxon>
        <taxon>Aquificota</taxon>
        <taxon>Aquificia</taxon>
        <taxon>Aquificales</taxon>
        <taxon>Aquificaceae</taxon>
        <taxon>Hydrogenivirga</taxon>
    </lineage>
</organism>
<dbReference type="InterPro" id="IPR013752">
    <property type="entry name" value="KPA_reductase"/>
</dbReference>
<comment type="catalytic activity">
    <reaction evidence="8 9">
        <text>(R)-pantoate + NADP(+) = 2-dehydropantoate + NADPH + H(+)</text>
        <dbReference type="Rhea" id="RHEA:16233"/>
        <dbReference type="ChEBI" id="CHEBI:11561"/>
        <dbReference type="ChEBI" id="CHEBI:15378"/>
        <dbReference type="ChEBI" id="CHEBI:15980"/>
        <dbReference type="ChEBI" id="CHEBI:57783"/>
        <dbReference type="ChEBI" id="CHEBI:58349"/>
        <dbReference type="EC" id="1.1.1.169"/>
    </reaction>
</comment>
<keyword evidence="6 9" id="KW-0560">Oxidoreductase</keyword>
<dbReference type="Gene3D" id="1.10.1040.10">
    <property type="entry name" value="N-(1-d-carboxylethyl)-l-norvaline Dehydrogenase, domain 2"/>
    <property type="match status" value="1"/>
</dbReference>
<dbReference type="InterPro" id="IPR003710">
    <property type="entry name" value="ApbA"/>
</dbReference>
<evidence type="ECO:0000313" key="13">
    <source>
        <dbReference type="Proteomes" id="UP000267841"/>
    </source>
</evidence>
<dbReference type="SUPFAM" id="SSF51735">
    <property type="entry name" value="NAD(P)-binding Rossmann-fold domains"/>
    <property type="match status" value="1"/>
</dbReference>
<evidence type="ECO:0000256" key="1">
    <source>
        <dbReference type="ARBA" id="ARBA00004994"/>
    </source>
</evidence>
<evidence type="ECO:0000256" key="5">
    <source>
        <dbReference type="ARBA" id="ARBA00022857"/>
    </source>
</evidence>
<dbReference type="Gene3D" id="3.40.50.720">
    <property type="entry name" value="NAD(P)-binding Rossmann-like Domain"/>
    <property type="match status" value="1"/>
</dbReference>
<comment type="pathway">
    <text evidence="1 9">Cofactor biosynthesis; (R)-pantothenate biosynthesis; (R)-pantoate from 3-methyl-2-oxobutanoate: step 2/2.</text>
</comment>
<dbReference type="EC" id="1.1.1.169" evidence="3 9"/>
<evidence type="ECO:0000256" key="8">
    <source>
        <dbReference type="ARBA" id="ARBA00048793"/>
    </source>
</evidence>
<dbReference type="OrthoDB" id="9793586at2"/>
<dbReference type="InterPro" id="IPR036291">
    <property type="entry name" value="NAD(P)-bd_dom_sf"/>
</dbReference>
<reference evidence="12 13" key="1">
    <citation type="submission" date="2018-10" db="EMBL/GenBank/DDBJ databases">
        <title>Genomic Encyclopedia of Archaeal and Bacterial Type Strains, Phase II (KMG-II): from individual species to whole genera.</title>
        <authorList>
            <person name="Goeker M."/>
        </authorList>
    </citation>
    <scope>NUCLEOTIDE SEQUENCE [LARGE SCALE GENOMIC DNA]</scope>
    <source>
        <strain evidence="12 13">DSM 16510</strain>
    </source>
</reference>
<feature type="domain" description="Ketopantoate reductase C-terminal" evidence="11">
    <location>
        <begin position="177"/>
        <end position="302"/>
    </location>
</feature>
<dbReference type="AlphaFoldDB" id="A0A497XP44"/>
<dbReference type="SUPFAM" id="SSF48179">
    <property type="entry name" value="6-phosphogluconate dehydrogenase C-terminal domain-like"/>
    <property type="match status" value="1"/>
</dbReference>
<comment type="function">
    <text evidence="9">Catalyzes the NADPH-dependent reduction of ketopantoate into pantoic acid.</text>
</comment>
<accession>A0A497XP44</accession>
<evidence type="ECO:0000256" key="4">
    <source>
        <dbReference type="ARBA" id="ARBA00019465"/>
    </source>
</evidence>
<dbReference type="InterPro" id="IPR008927">
    <property type="entry name" value="6-PGluconate_DH-like_C_sf"/>
</dbReference>
<dbReference type="GO" id="GO:0005737">
    <property type="term" value="C:cytoplasm"/>
    <property type="evidence" value="ECO:0007669"/>
    <property type="project" value="TreeGrafter"/>
</dbReference>
<dbReference type="PANTHER" id="PTHR43765">
    <property type="entry name" value="2-DEHYDROPANTOATE 2-REDUCTASE-RELATED"/>
    <property type="match status" value="1"/>
</dbReference>
<gene>
    <name evidence="12" type="ORF">BCF55_1029</name>
</gene>
<dbReference type="GO" id="GO:0008677">
    <property type="term" value="F:2-dehydropantoate 2-reductase activity"/>
    <property type="evidence" value="ECO:0007669"/>
    <property type="project" value="UniProtKB-EC"/>
</dbReference>
<dbReference type="UniPathway" id="UPA00028">
    <property type="reaction ID" value="UER00004"/>
</dbReference>
<evidence type="ECO:0000256" key="6">
    <source>
        <dbReference type="ARBA" id="ARBA00023002"/>
    </source>
</evidence>
<dbReference type="Pfam" id="PF08546">
    <property type="entry name" value="ApbA_C"/>
    <property type="match status" value="1"/>
</dbReference>
<dbReference type="Pfam" id="PF02558">
    <property type="entry name" value="ApbA"/>
    <property type="match status" value="1"/>
</dbReference>
<keyword evidence="13" id="KW-1185">Reference proteome</keyword>
<evidence type="ECO:0000256" key="3">
    <source>
        <dbReference type="ARBA" id="ARBA00013014"/>
    </source>
</evidence>
<dbReference type="PANTHER" id="PTHR43765:SF2">
    <property type="entry name" value="2-DEHYDROPANTOATE 2-REDUCTASE"/>
    <property type="match status" value="1"/>
</dbReference>
<dbReference type="RefSeq" id="WP_121010937.1">
    <property type="nucleotide sequence ID" value="NZ_RCCJ01000001.1"/>
</dbReference>
<dbReference type="InterPro" id="IPR013332">
    <property type="entry name" value="KPR_N"/>
</dbReference>
<keyword evidence="9" id="KW-0566">Pantothenate biosynthesis</keyword>
<evidence type="ECO:0000313" key="12">
    <source>
        <dbReference type="EMBL" id="RLJ70746.1"/>
    </source>
</evidence>
<name>A0A497XP44_9AQUI</name>
<comment type="caution">
    <text evidence="12">The sequence shown here is derived from an EMBL/GenBank/DDBJ whole genome shotgun (WGS) entry which is preliminary data.</text>
</comment>
<evidence type="ECO:0000259" key="10">
    <source>
        <dbReference type="Pfam" id="PF02558"/>
    </source>
</evidence>
<dbReference type="InterPro" id="IPR013328">
    <property type="entry name" value="6PGD_dom2"/>
</dbReference>
<feature type="domain" description="Ketopantoate reductase N-terminal" evidence="10">
    <location>
        <begin position="4"/>
        <end position="147"/>
    </location>
</feature>
<evidence type="ECO:0000259" key="11">
    <source>
        <dbReference type="Pfam" id="PF08546"/>
    </source>
</evidence>
<dbReference type="EMBL" id="RCCJ01000001">
    <property type="protein sequence ID" value="RLJ70746.1"/>
    <property type="molecule type" value="Genomic_DNA"/>
</dbReference>
<comment type="similarity">
    <text evidence="2 9">Belongs to the ketopantoate reductase family.</text>
</comment>
<proteinExistence type="inferred from homology"/>
<dbReference type="Proteomes" id="UP000267841">
    <property type="component" value="Unassembled WGS sequence"/>
</dbReference>
<evidence type="ECO:0000256" key="9">
    <source>
        <dbReference type="RuleBase" id="RU362068"/>
    </source>
</evidence>
<dbReference type="NCBIfam" id="TIGR00745">
    <property type="entry name" value="apbA_panE"/>
    <property type="match status" value="1"/>
</dbReference>